<reference evidence="1 2" key="1">
    <citation type="journal article" date="2017" name="Front. Microbiol.">
        <title>Phaeobacter piscinae sp. nov., a species of the Roseobacter group and potential aquaculture probiont.</title>
        <authorList>
            <person name="Sonnenschein E.C."/>
            <person name="Phippen C.B.W."/>
            <person name="Nielsen K.F."/>
            <person name="Mateiu R.V."/>
            <person name="Melchiorsen J."/>
            <person name="Gram L."/>
            <person name="Overmann J."/>
            <person name="Freese H.M."/>
        </authorList>
    </citation>
    <scope>NUCLEOTIDE SEQUENCE [LARGE SCALE GENOMIC DNA]</scope>
    <source>
        <strain evidence="1 2">P88</strain>
        <plasmid evidence="2">pp88_e</plasmid>
    </source>
</reference>
<gene>
    <name evidence="1" type="ORF">PhaeoP88_04512</name>
</gene>
<evidence type="ECO:0000313" key="1">
    <source>
        <dbReference type="EMBL" id="AUR01824.1"/>
    </source>
</evidence>
<geneLocation type="plasmid" evidence="2">
    <name>pp88_e</name>
</geneLocation>
<keyword evidence="1" id="KW-0614">Plasmid</keyword>
<accession>A0A2I7KGY1</accession>
<protein>
    <submittedName>
        <fullName evidence="1">Uncharacterized protein</fullName>
    </submittedName>
</protein>
<evidence type="ECO:0000313" key="2">
    <source>
        <dbReference type="Proteomes" id="UP000236447"/>
    </source>
</evidence>
<dbReference type="EMBL" id="CP010730">
    <property type="protein sequence ID" value="AUR01824.1"/>
    <property type="molecule type" value="Genomic_DNA"/>
</dbReference>
<name>A0A2I7KGY1_9RHOB</name>
<organism evidence="1 2">
    <name type="scientific">Phaeobacter inhibens</name>
    <dbReference type="NCBI Taxonomy" id="221822"/>
    <lineage>
        <taxon>Bacteria</taxon>
        <taxon>Pseudomonadati</taxon>
        <taxon>Pseudomonadota</taxon>
        <taxon>Alphaproteobacteria</taxon>
        <taxon>Rhodobacterales</taxon>
        <taxon>Roseobacteraceae</taxon>
        <taxon>Phaeobacter</taxon>
    </lineage>
</organism>
<reference evidence="1 2" key="2">
    <citation type="journal article" date="2017" name="Genome Biol. Evol.">
        <title>Trajectories and Drivers of Genome Evolution in Surface-Associated Marine Phaeobacter.</title>
        <authorList>
            <person name="Freese H.M."/>
            <person name="Sikorski J."/>
            <person name="Bunk B."/>
            <person name="Scheuner C."/>
            <person name="Meier-Kolthoff J.P."/>
            <person name="Sproer C."/>
            <person name="Gram L."/>
            <person name="Overmann J."/>
        </authorList>
    </citation>
    <scope>NUCLEOTIDE SEQUENCE [LARGE SCALE GENOMIC DNA]</scope>
    <source>
        <strain evidence="1 2">P88</strain>
        <plasmid evidence="2">pp88_e</plasmid>
    </source>
</reference>
<dbReference type="GeneID" id="31848610"/>
<dbReference type="Proteomes" id="UP000236447">
    <property type="component" value="Plasmid pP88_e"/>
</dbReference>
<sequence length="111" mass="12488">MSGYDLRTVKAMQDAGLVAEVRFGGGFCSQTRVQLTPDQVIGYLDQGLDYVLRLQGIEPDEFEEWQQADGRALCMETLKNGKLCGNQVASQCSLDDWKRLHRNEYCRTHGG</sequence>
<proteinExistence type="predicted"/>
<dbReference type="RefSeq" id="WP_024099611.1">
    <property type="nucleotide sequence ID" value="NZ_CP010730.1"/>
</dbReference>
<dbReference type="AlphaFoldDB" id="A0A2I7KGY1"/>